<dbReference type="GO" id="GO:0003677">
    <property type="term" value="F:DNA binding"/>
    <property type="evidence" value="ECO:0007669"/>
    <property type="project" value="InterPro"/>
</dbReference>
<dbReference type="InterPro" id="IPR010982">
    <property type="entry name" value="Lambda_DNA-bd_dom_sf"/>
</dbReference>
<dbReference type="Gene3D" id="1.10.260.40">
    <property type="entry name" value="lambda repressor-like DNA-binding domains"/>
    <property type="match status" value="1"/>
</dbReference>
<accession>B6AKT2</accession>
<protein>
    <recommendedName>
        <fullName evidence="1">HTH cro/C1-type domain-containing protein</fullName>
    </recommendedName>
</protein>
<dbReference type="SMART" id="SM00530">
    <property type="entry name" value="HTH_XRE"/>
    <property type="match status" value="1"/>
</dbReference>
<gene>
    <name evidence="2" type="ORF">CGL2_11364048</name>
</gene>
<dbReference type="AlphaFoldDB" id="B6AKT2"/>
<proteinExistence type="predicted"/>
<dbReference type="EMBL" id="DS995259">
    <property type="protein sequence ID" value="EDZ40186.1"/>
    <property type="molecule type" value="Genomic_DNA"/>
</dbReference>
<organism evidence="2">
    <name type="scientific">Leptospirillum sp. Group II '5-way CG'</name>
    <dbReference type="NCBI Taxonomy" id="419541"/>
    <lineage>
        <taxon>Bacteria</taxon>
        <taxon>Pseudomonadati</taxon>
        <taxon>Nitrospirota</taxon>
        <taxon>Nitrospiria</taxon>
        <taxon>Nitrospirales</taxon>
        <taxon>Nitrospiraceae</taxon>
        <taxon>Leptospirillum</taxon>
    </lineage>
</organism>
<dbReference type="InterPro" id="IPR001387">
    <property type="entry name" value="Cro/C1-type_HTH"/>
</dbReference>
<sequence>MFKSQALRIQGGVLVDYETYKVVNAIRIFKGLTITELASETNTNRGNLNAWLNSGSPDRLSSDKIKKIFDYLDIDLDPLCLRSGIHRFTIPSPTSGSIFLIESVIFKFFPKGGIFFPVFEKSGSLKIPLLERDGDEILFSFGTKWKRWVAVPKFAHDIRVIFKMGEKAKHIIRYINDKSLSAPFISGEYDWHIADKRILLSDQLFARVASDESLTVSELDKILFDSPSNKGELLSSGNLIVSEEEKAYGWTWERLVSELKAQGKGPEKVAEELGLMKQVNK</sequence>
<name>B6AKT2_9BACT</name>
<dbReference type="Pfam" id="PF13443">
    <property type="entry name" value="HTH_26"/>
    <property type="match status" value="1"/>
</dbReference>
<reference evidence="2" key="2">
    <citation type="journal article" date="2008" name="PLoS Biol.">
        <title>Population genomic analysis of strain variation in Leptospirillum group II bacteria involved in acid mine drainage formation.</title>
        <authorList>
            <person name="Simmons S.L."/>
            <person name="Dibartolo G."/>
            <person name="Denef V.J."/>
            <person name="Goltsman D.S."/>
            <person name="Thelen M.P."/>
            <person name="Banfield J.F."/>
        </authorList>
    </citation>
    <scope>NUCLEOTIDE SEQUENCE [LARGE SCALE GENOMIC DNA]</scope>
</reference>
<dbReference type="CDD" id="cd00093">
    <property type="entry name" value="HTH_XRE"/>
    <property type="match status" value="1"/>
</dbReference>
<dbReference type="PROSITE" id="PS50943">
    <property type="entry name" value="HTH_CROC1"/>
    <property type="match status" value="1"/>
</dbReference>
<evidence type="ECO:0000313" key="2">
    <source>
        <dbReference type="EMBL" id="EDZ40186.1"/>
    </source>
</evidence>
<evidence type="ECO:0000259" key="1">
    <source>
        <dbReference type="PROSITE" id="PS50943"/>
    </source>
</evidence>
<reference evidence="2" key="1">
    <citation type="journal article" date="2004" name="Nature">
        <title>Community structure and metabolism through reconstruction of microbial genomes from the environment.</title>
        <authorList>
            <person name="Tyson G.W."/>
            <person name="Chapman J."/>
            <person name="Hugenholtz P."/>
            <person name="Allen E.E."/>
            <person name="Ram R.J."/>
            <person name="Richardson P.M."/>
            <person name="Solovyev V.V."/>
            <person name="Rubin E.M."/>
            <person name="Rokhsar D.S."/>
            <person name="Banfield J.F."/>
        </authorList>
    </citation>
    <scope>NUCLEOTIDE SEQUENCE [LARGE SCALE GENOMIC DNA]</scope>
</reference>
<feature type="domain" description="HTH cro/C1-type" evidence="1">
    <location>
        <begin position="23"/>
        <end position="79"/>
    </location>
</feature>
<dbReference type="SUPFAM" id="SSF47413">
    <property type="entry name" value="lambda repressor-like DNA-binding domains"/>
    <property type="match status" value="1"/>
</dbReference>